<evidence type="ECO:0000256" key="1">
    <source>
        <dbReference type="SAM" id="MobiDB-lite"/>
    </source>
</evidence>
<protein>
    <submittedName>
        <fullName evidence="2">Uncharacterized protein</fullName>
    </submittedName>
</protein>
<dbReference type="AlphaFoldDB" id="A0AAV3RV01"/>
<name>A0AAV3RV01_LITER</name>
<keyword evidence="3" id="KW-1185">Reference proteome</keyword>
<proteinExistence type="predicted"/>
<accession>A0AAV3RV01</accession>
<dbReference type="EMBL" id="BAABME010012827">
    <property type="protein sequence ID" value="GAA0185563.1"/>
    <property type="molecule type" value="Genomic_DNA"/>
</dbReference>
<organism evidence="2 3">
    <name type="scientific">Lithospermum erythrorhizon</name>
    <name type="common">Purple gromwell</name>
    <name type="synonym">Lithospermum officinale var. erythrorhizon</name>
    <dbReference type="NCBI Taxonomy" id="34254"/>
    <lineage>
        <taxon>Eukaryota</taxon>
        <taxon>Viridiplantae</taxon>
        <taxon>Streptophyta</taxon>
        <taxon>Embryophyta</taxon>
        <taxon>Tracheophyta</taxon>
        <taxon>Spermatophyta</taxon>
        <taxon>Magnoliopsida</taxon>
        <taxon>eudicotyledons</taxon>
        <taxon>Gunneridae</taxon>
        <taxon>Pentapetalae</taxon>
        <taxon>asterids</taxon>
        <taxon>lamiids</taxon>
        <taxon>Boraginales</taxon>
        <taxon>Boraginaceae</taxon>
        <taxon>Boraginoideae</taxon>
        <taxon>Lithospermeae</taxon>
        <taxon>Lithospermum</taxon>
    </lineage>
</organism>
<sequence>MPSADSHPVDATPSKGKEIDSAPKVTADYSANYLDLPYTSGGLEMTDKSKLWKALDAFPAIRPLLLEEIGKAYEEYHVPLGIAKHLIKAGPFDVDLEASARAKELCRTECKNWRRRMRSCCGYHFLKKPSELRRQSEMFSWPKSLLPELLMSIAPQRPFEKTWECKRLIAYVALPRPSNMSILPWWHIIKNLPMVIPPTGSLP</sequence>
<gene>
    <name evidence="2" type="ORF">LIER_32851</name>
</gene>
<dbReference type="Proteomes" id="UP001454036">
    <property type="component" value="Unassembled WGS sequence"/>
</dbReference>
<comment type="caution">
    <text evidence="2">The sequence shown here is derived from an EMBL/GenBank/DDBJ whole genome shotgun (WGS) entry which is preliminary data.</text>
</comment>
<evidence type="ECO:0000313" key="3">
    <source>
        <dbReference type="Proteomes" id="UP001454036"/>
    </source>
</evidence>
<feature type="region of interest" description="Disordered" evidence="1">
    <location>
        <begin position="1"/>
        <end position="21"/>
    </location>
</feature>
<evidence type="ECO:0000313" key="2">
    <source>
        <dbReference type="EMBL" id="GAA0185563.1"/>
    </source>
</evidence>
<reference evidence="2 3" key="1">
    <citation type="submission" date="2024-01" db="EMBL/GenBank/DDBJ databases">
        <title>The complete chloroplast genome sequence of Lithospermum erythrorhizon: insights into the phylogenetic relationship among Boraginaceae species and the maternal lineages of purple gromwells.</title>
        <authorList>
            <person name="Okada T."/>
            <person name="Watanabe K."/>
        </authorList>
    </citation>
    <scope>NUCLEOTIDE SEQUENCE [LARGE SCALE GENOMIC DNA]</scope>
</reference>